<keyword evidence="2" id="KW-1185">Reference proteome</keyword>
<comment type="caution">
    <text evidence="1">The sequence shown here is derived from an EMBL/GenBank/DDBJ whole genome shotgun (WGS) entry which is preliminary data.</text>
</comment>
<dbReference type="AlphaFoldDB" id="A0A839F406"/>
<sequence>MAGFARATPAGRCDGHARVQLPALGFAALFRVSGRTARYRPRSIPPTRRRESAMFDSIPSPCAPVRRTPLAACLAAILCLTASATAAAATTWTVDTCDDADTGSGTTGSLRHAAANAASGDTIDMSALACSTISLTTGGGGTIVLPQADITLIGPGKDALTIENGSDRVFRHDGLGGTLAVKNLTVANGYLHPSAGISADGGCIRSNGKVYLSHAAVRSCRASAVGAAARGGGIYALSDIFAKYSDITGNVATHTGGGLGGGGGIYTAGLAGPIGPNDPNSQVILASSTLSGNSASTGMGGGLRAFHSVSVIASTISGNTAVFGGGVYMQDNLSSASDTFTLLNSTVSGNLGTLRVGGVQTNAGTIHVYNATVAFNTAGSATGSGSRHYAPGLTISDSGADGTTTFKAVTLQSSIFSNNTYSNPMATADDIGVAKFTSGSVNSTPTNGSNNLAFATTIIGLPNTLTRGVCPQLQPLRDNGGPTQTHALFAGSPAIDAGNTLAAGIGIFDQRGQARVSGAAADIGAYEVQQGDFVFSDGFELELPPTCPGG</sequence>
<evidence type="ECO:0000313" key="2">
    <source>
        <dbReference type="Proteomes" id="UP000550401"/>
    </source>
</evidence>
<dbReference type="InterPro" id="IPR011050">
    <property type="entry name" value="Pectin_lyase_fold/virulence"/>
</dbReference>
<name>A0A839F406_9GAMM</name>
<organism evidence="1 2">
    <name type="scientific">Dokdonella fugitiva</name>
    <dbReference type="NCBI Taxonomy" id="328517"/>
    <lineage>
        <taxon>Bacteria</taxon>
        <taxon>Pseudomonadati</taxon>
        <taxon>Pseudomonadota</taxon>
        <taxon>Gammaproteobacteria</taxon>
        <taxon>Lysobacterales</taxon>
        <taxon>Rhodanobacteraceae</taxon>
        <taxon>Dokdonella</taxon>
    </lineage>
</organism>
<dbReference type="InterPro" id="IPR059226">
    <property type="entry name" value="Choice_anch_Q_dom"/>
</dbReference>
<proteinExistence type="predicted"/>
<accession>A0A839F406</accession>
<evidence type="ECO:0000313" key="1">
    <source>
        <dbReference type="EMBL" id="MBA8888549.1"/>
    </source>
</evidence>
<dbReference type="RefSeq" id="WP_182531594.1">
    <property type="nucleotide sequence ID" value="NZ_JACGXL010000004.1"/>
</dbReference>
<dbReference type="Proteomes" id="UP000550401">
    <property type="component" value="Unassembled WGS sequence"/>
</dbReference>
<protein>
    <submittedName>
        <fullName evidence="1">Uncharacterized protein</fullName>
    </submittedName>
</protein>
<gene>
    <name evidence="1" type="ORF">FHW12_002782</name>
</gene>
<dbReference type="SUPFAM" id="SSF51126">
    <property type="entry name" value="Pectin lyase-like"/>
    <property type="match status" value="1"/>
</dbReference>
<reference evidence="1 2" key="1">
    <citation type="submission" date="2020-07" db="EMBL/GenBank/DDBJ databases">
        <title>Genomic Encyclopedia of Type Strains, Phase IV (KMG-V): Genome sequencing to study the core and pangenomes of soil and plant-associated prokaryotes.</title>
        <authorList>
            <person name="Whitman W."/>
        </authorList>
    </citation>
    <scope>NUCLEOTIDE SEQUENCE [LARGE SCALE GENOMIC DNA]</scope>
    <source>
        <strain evidence="1 2">RH2WT43</strain>
    </source>
</reference>
<dbReference type="NCBIfam" id="NF041518">
    <property type="entry name" value="choice_anch_Q"/>
    <property type="match status" value="1"/>
</dbReference>
<dbReference type="EMBL" id="JACGXL010000004">
    <property type="protein sequence ID" value="MBA8888549.1"/>
    <property type="molecule type" value="Genomic_DNA"/>
</dbReference>